<evidence type="ECO:0000256" key="1">
    <source>
        <dbReference type="SAM" id="MobiDB-lite"/>
    </source>
</evidence>
<name>A0A9W8DTF7_9FUNG</name>
<keyword evidence="3" id="KW-1185">Reference proteome</keyword>
<organism evidence="2 3">
    <name type="scientific">Mycoemilia scoparia</name>
    <dbReference type="NCBI Taxonomy" id="417184"/>
    <lineage>
        <taxon>Eukaryota</taxon>
        <taxon>Fungi</taxon>
        <taxon>Fungi incertae sedis</taxon>
        <taxon>Zoopagomycota</taxon>
        <taxon>Kickxellomycotina</taxon>
        <taxon>Kickxellomycetes</taxon>
        <taxon>Kickxellales</taxon>
        <taxon>Kickxellaceae</taxon>
        <taxon>Mycoemilia</taxon>
    </lineage>
</organism>
<feature type="region of interest" description="Disordered" evidence="1">
    <location>
        <begin position="106"/>
        <end position="132"/>
    </location>
</feature>
<sequence>MSWDVDCKLYPSYKTQGTLESAVKDFNRWLLTEIEILFDQYQDRGGINIVVVLLGHSMGGLLAADSSLLLADNFKKANEINAKFSRLASDNNDSSEASTAVLVDLSSPGKLSQSPNDARYQEERMQQEEQQQYPISQIGGTYPTTTGFRAGPQAPLETSYMCGFDPNDYSSTSLASLTPYRNSSVEIGGVLAYDTPFYGINNELVSDTAYHHFNTAKSWLVPAAAGAFALWADEKEQQEESKANSGNVNYNHPPASNGPGGISGAAMNGSTGYGGNVNSSTAGTASMSSGVATDAEADAKHEKNANRWKLAKWGALALGAAGLTAAYVHRKEINAGVDYLMGHLLFAKSVFITNELEQRMNRLMQRNDIFIHCFYNQLTDTKYINKRCFISLPPQHASHLFSAIPSNAEDEITAHKSMFSEKTNVYIYDMGTKSIDMILNIVGRRGQE</sequence>
<protein>
    <recommendedName>
        <fullName evidence="4">GPI inositol-deacylase</fullName>
    </recommendedName>
</protein>
<dbReference type="Proteomes" id="UP001150538">
    <property type="component" value="Unassembled WGS sequence"/>
</dbReference>
<dbReference type="SUPFAM" id="SSF53474">
    <property type="entry name" value="alpha/beta-Hydrolases"/>
    <property type="match status" value="1"/>
</dbReference>
<accession>A0A9W8DTF7</accession>
<dbReference type="OrthoDB" id="442243at2759"/>
<proteinExistence type="predicted"/>
<dbReference type="AlphaFoldDB" id="A0A9W8DTF7"/>
<comment type="caution">
    <text evidence="2">The sequence shown here is derived from an EMBL/GenBank/DDBJ whole genome shotgun (WGS) entry which is preliminary data.</text>
</comment>
<evidence type="ECO:0000313" key="3">
    <source>
        <dbReference type="Proteomes" id="UP001150538"/>
    </source>
</evidence>
<evidence type="ECO:0000313" key="2">
    <source>
        <dbReference type="EMBL" id="KAJ1922223.1"/>
    </source>
</evidence>
<evidence type="ECO:0008006" key="4">
    <source>
        <dbReference type="Google" id="ProtNLM"/>
    </source>
</evidence>
<dbReference type="EMBL" id="JANBPU010000001">
    <property type="protein sequence ID" value="KAJ1922223.1"/>
    <property type="molecule type" value="Genomic_DNA"/>
</dbReference>
<feature type="region of interest" description="Disordered" evidence="1">
    <location>
        <begin position="235"/>
        <end position="264"/>
    </location>
</feature>
<reference evidence="2" key="1">
    <citation type="submission" date="2022-07" db="EMBL/GenBank/DDBJ databases">
        <title>Phylogenomic reconstructions and comparative analyses of Kickxellomycotina fungi.</title>
        <authorList>
            <person name="Reynolds N.K."/>
            <person name="Stajich J.E."/>
            <person name="Barry K."/>
            <person name="Grigoriev I.V."/>
            <person name="Crous P."/>
            <person name="Smith M.E."/>
        </authorList>
    </citation>
    <scope>NUCLEOTIDE SEQUENCE</scope>
    <source>
        <strain evidence="2">NBRC 100468</strain>
    </source>
</reference>
<dbReference type="InterPro" id="IPR029058">
    <property type="entry name" value="AB_hydrolase_fold"/>
</dbReference>
<gene>
    <name evidence="2" type="ORF">H4219_000085</name>
</gene>
<dbReference type="PANTHER" id="PTHR47842">
    <property type="entry name" value="EXPRESSED PROTEIN"/>
    <property type="match status" value="1"/>
</dbReference>
<dbReference type="PANTHER" id="PTHR47842:SF1">
    <property type="entry name" value="DUF676 DOMAIN-CONTAINING PROTEIN"/>
    <property type="match status" value="1"/>
</dbReference>